<dbReference type="GO" id="GO:0007018">
    <property type="term" value="P:microtubule-based movement"/>
    <property type="evidence" value="ECO:0007669"/>
    <property type="project" value="TreeGrafter"/>
</dbReference>
<dbReference type="STRING" id="6573.A0A210PWJ1"/>
<dbReference type="EMBL" id="NEDP02005443">
    <property type="protein sequence ID" value="OWF40822.1"/>
    <property type="molecule type" value="Genomic_DNA"/>
</dbReference>
<comment type="caution">
    <text evidence="2">The sequence shown here is derived from an EMBL/GenBank/DDBJ whole genome shotgun (WGS) entry which is preliminary data.</text>
</comment>
<dbReference type="OrthoDB" id="10260741at2759"/>
<dbReference type="GO" id="GO:0045505">
    <property type="term" value="F:dynein intermediate chain binding"/>
    <property type="evidence" value="ECO:0007669"/>
    <property type="project" value="TreeGrafter"/>
</dbReference>
<protein>
    <submittedName>
        <fullName evidence="2">Tctex1 domain-containing protein 1-B</fullName>
    </submittedName>
</protein>
<dbReference type="InterPro" id="IPR038586">
    <property type="entry name" value="Tctex-1-like_sf"/>
</dbReference>
<name>A0A210PWJ1_MIZYE</name>
<gene>
    <name evidence="2" type="ORF">KP79_PYT09226</name>
</gene>
<dbReference type="AlphaFoldDB" id="A0A210PWJ1"/>
<reference evidence="2 3" key="1">
    <citation type="journal article" date="2017" name="Nat. Ecol. Evol.">
        <title>Scallop genome provides insights into evolution of bilaterian karyotype and development.</title>
        <authorList>
            <person name="Wang S."/>
            <person name="Zhang J."/>
            <person name="Jiao W."/>
            <person name="Li J."/>
            <person name="Xun X."/>
            <person name="Sun Y."/>
            <person name="Guo X."/>
            <person name="Huan P."/>
            <person name="Dong B."/>
            <person name="Zhang L."/>
            <person name="Hu X."/>
            <person name="Sun X."/>
            <person name="Wang J."/>
            <person name="Zhao C."/>
            <person name="Wang Y."/>
            <person name="Wang D."/>
            <person name="Huang X."/>
            <person name="Wang R."/>
            <person name="Lv J."/>
            <person name="Li Y."/>
            <person name="Zhang Z."/>
            <person name="Liu B."/>
            <person name="Lu W."/>
            <person name="Hui Y."/>
            <person name="Liang J."/>
            <person name="Zhou Z."/>
            <person name="Hou R."/>
            <person name="Li X."/>
            <person name="Liu Y."/>
            <person name="Li H."/>
            <person name="Ning X."/>
            <person name="Lin Y."/>
            <person name="Zhao L."/>
            <person name="Xing Q."/>
            <person name="Dou J."/>
            <person name="Li Y."/>
            <person name="Mao J."/>
            <person name="Guo H."/>
            <person name="Dou H."/>
            <person name="Li T."/>
            <person name="Mu C."/>
            <person name="Jiang W."/>
            <person name="Fu Q."/>
            <person name="Fu X."/>
            <person name="Miao Y."/>
            <person name="Liu J."/>
            <person name="Yu Q."/>
            <person name="Li R."/>
            <person name="Liao H."/>
            <person name="Li X."/>
            <person name="Kong Y."/>
            <person name="Jiang Z."/>
            <person name="Chourrout D."/>
            <person name="Li R."/>
            <person name="Bao Z."/>
        </authorList>
    </citation>
    <scope>NUCLEOTIDE SEQUENCE [LARGE SCALE GENOMIC DNA]</scope>
    <source>
        <strain evidence="2 3">PY_sf001</strain>
    </source>
</reference>
<dbReference type="GO" id="GO:0005868">
    <property type="term" value="C:cytoplasmic dynein complex"/>
    <property type="evidence" value="ECO:0007669"/>
    <property type="project" value="TreeGrafter"/>
</dbReference>
<accession>A0A210PWJ1</accession>
<evidence type="ECO:0000256" key="1">
    <source>
        <dbReference type="ARBA" id="ARBA00005361"/>
    </source>
</evidence>
<evidence type="ECO:0000313" key="3">
    <source>
        <dbReference type="Proteomes" id="UP000242188"/>
    </source>
</evidence>
<dbReference type="Gene3D" id="3.30.1140.40">
    <property type="entry name" value="Tctex-1"/>
    <property type="match status" value="1"/>
</dbReference>
<dbReference type="Proteomes" id="UP000242188">
    <property type="component" value="Unassembled WGS sequence"/>
</dbReference>
<dbReference type="CDD" id="cd21451">
    <property type="entry name" value="DLC-like_TCTEX1D"/>
    <property type="match status" value="1"/>
</dbReference>
<dbReference type="GO" id="GO:0005737">
    <property type="term" value="C:cytoplasm"/>
    <property type="evidence" value="ECO:0007669"/>
    <property type="project" value="TreeGrafter"/>
</dbReference>
<dbReference type="PANTHER" id="PTHR21255">
    <property type="entry name" value="T-COMPLEX-ASSOCIATED-TESTIS-EXPRESSED 1/ DYNEIN LIGHT CHAIN"/>
    <property type="match status" value="1"/>
</dbReference>
<organism evidence="2 3">
    <name type="scientific">Mizuhopecten yessoensis</name>
    <name type="common">Japanese scallop</name>
    <name type="synonym">Patinopecten yessoensis</name>
    <dbReference type="NCBI Taxonomy" id="6573"/>
    <lineage>
        <taxon>Eukaryota</taxon>
        <taxon>Metazoa</taxon>
        <taxon>Spiralia</taxon>
        <taxon>Lophotrochozoa</taxon>
        <taxon>Mollusca</taxon>
        <taxon>Bivalvia</taxon>
        <taxon>Autobranchia</taxon>
        <taxon>Pteriomorphia</taxon>
        <taxon>Pectinida</taxon>
        <taxon>Pectinoidea</taxon>
        <taxon>Pectinidae</taxon>
        <taxon>Mizuhopecten</taxon>
    </lineage>
</organism>
<keyword evidence="3" id="KW-1185">Reference proteome</keyword>
<evidence type="ECO:0000313" key="2">
    <source>
        <dbReference type="EMBL" id="OWF40822.1"/>
    </source>
</evidence>
<dbReference type="PANTHER" id="PTHR21255:SF65">
    <property type="entry name" value="TCTEX1 DOMAIN-CONTAINING PROTEIN 2"/>
    <property type="match status" value="1"/>
</dbReference>
<proteinExistence type="inferred from homology"/>
<dbReference type="Pfam" id="PF03645">
    <property type="entry name" value="Tctex-1"/>
    <property type="match status" value="1"/>
</dbReference>
<comment type="similarity">
    <text evidence="1">Belongs to the dynein light chain Tctex-type family.</text>
</comment>
<dbReference type="InterPro" id="IPR005334">
    <property type="entry name" value="Tctex-1-like"/>
</dbReference>
<sequence>MSKLTVEALEQHHETNTRTRRLSVFNKDGSDSTGLNVTGPNLRRLSRPDHRLSVQYGYTGRRPSQVSRTSISGSVGPKHIGIPIKLQNTYRLEPLPKEKFDPSKVNTIMYNVLESYLDGEKYDPKMCSNLAQNLTDVIKNRVKELGYVRYKLVCNVIIGENSAQGMRVASRCLWDDSTDSYAQASYSKGQIYAVATVYATYFD</sequence>